<accession>A0A3R5T9C7</accession>
<dbReference type="RefSeq" id="YP_009550818.1">
    <property type="nucleotide sequence ID" value="NC_040297.1"/>
</dbReference>
<keyword evidence="2" id="KW-0732">Signal</keyword>
<keyword evidence="1" id="KW-1133">Transmembrane helix</keyword>
<protein>
    <submittedName>
        <fullName evidence="3">Protein-export membrane protein SecG</fullName>
    </submittedName>
</protein>
<keyword evidence="1" id="KW-0472">Membrane</keyword>
<reference evidence="3" key="1">
    <citation type="journal article" date="2019" name="Genome Biol. Evol.">
        <title>Plastid Genomes and Proteins Illuminate the Evolution of Eustigmatophyte Algae and Their Bacterial Endosymbionts.</title>
        <authorList>
            <person name="Sevcikova T."/>
            <person name="Yurchenko T."/>
            <person name="Fawley K.P."/>
            <person name="Amaral R."/>
            <person name="Strnad H."/>
            <person name="Santos L.M."/>
            <person name="Fawley M.W."/>
            <person name="Elias M."/>
        </authorList>
    </citation>
    <scope>NUCLEOTIDE SEQUENCE</scope>
</reference>
<organism evidence="3">
    <name type="scientific">Eustigmatophyceae sp. Mont 10/10-1w</name>
    <dbReference type="NCBI Taxonomy" id="2506145"/>
    <lineage>
        <taxon>Eukaryota</taxon>
        <taxon>Sar</taxon>
        <taxon>Stramenopiles</taxon>
        <taxon>Ochrophyta</taxon>
        <taxon>Eustigmatophyceae</taxon>
    </lineage>
</organism>
<keyword evidence="1" id="KW-0812">Transmembrane</keyword>
<geneLocation type="plastid" evidence="3"/>
<keyword evidence="3" id="KW-0934">Plastid</keyword>
<dbReference type="AlphaFoldDB" id="A0A3R5T9C7"/>
<name>A0A3R5T9C7_9STRA</name>
<feature type="transmembrane region" description="Helical" evidence="1">
    <location>
        <begin position="42"/>
        <end position="59"/>
    </location>
</feature>
<sequence length="60" mass="6782">MRSALAILIFCQSCLFIGLVLARNPNKIIGFEQSKNQEIDKFLLGILIIFLISVFSYKCS</sequence>
<feature type="signal peptide" evidence="2">
    <location>
        <begin position="1"/>
        <end position="22"/>
    </location>
</feature>
<gene>
    <name evidence="3" type="primary">secG</name>
</gene>
<feature type="chain" id="PRO_5018547377" evidence="2">
    <location>
        <begin position="23"/>
        <end position="60"/>
    </location>
</feature>
<evidence type="ECO:0000313" key="3">
    <source>
        <dbReference type="EMBL" id="QAA11779.1"/>
    </source>
</evidence>
<evidence type="ECO:0000256" key="1">
    <source>
        <dbReference type="SAM" id="Phobius"/>
    </source>
</evidence>
<dbReference type="EMBL" id="MK281455">
    <property type="protein sequence ID" value="QAA11779.1"/>
    <property type="molecule type" value="Genomic_DNA"/>
</dbReference>
<proteinExistence type="predicted"/>
<dbReference type="GeneID" id="38947905"/>
<evidence type="ECO:0000256" key="2">
    <source>
        <dbReference type="SAM" id="SignalP"/>
    </source>
</evidence>